<dbReference type="PANTHER" id="PTHR31398">
    <property type="entry name" value="MEIOTIC NUCLEAR DIVISION PROTEIN 1 HOMOLOG"/>
    <property type="match status" value="1"/>
</dbReference>
<dbReference type="Proteomes" id="UP000009168">
    <property type="component" value="Unassembled WGS sequence"/>
</dbReference>
<dbReference type="InParanoid" id="W7XLH6"/>
<evidence type="ECO:0000313" key="1">
    <source>
        <dbReference type="EMBL" id="EWS76304.1"/>
    </source>
</evidence>
<evidence type="ECO:0000313" key="2">
    <source>
        <dbReference type="Proteomes" id="UP000009168"/>
    </source>
</evidence>
<dbReference type="OrthoDB" id="292348at2759"/>
<dbReference type="RefSeq" id="XP_012651088.1">
    <property type="nucleotide sequence ID" value="XM_012795634.1"/>
</dbReference>
<organism evidence="1 2">
    <name type="scientific">Tetrahymena thermophila (strain SB210)</name>
    <dbReference type="NCBI Taxonomy" id="312017"/>
    <lineage>
        <taxon>Eukaryota</taxon>
        <taxon>Sar</taxon>
        <taxon>Alveolata</taxon>
        <taxon>Ciliophora</taxon>
        <taxon>Intramacronucleata</taxon>
        <taxon>Oligohymenophorea</taxon>
        <taxon>Hymenostomatida</taxon>
        <taxon>Tetrahymenina</taxon>
        <taxon>Tetrahymenidae</taxon>
        <taxon>Tetrahymena</taxon>
    </lineage>
</organism>
<reference evidence="2" key="1">
    <citation type="journal article" date="2006" name="PLoS Biol.">
        <title>Macronuclear genome sequence of the ciliate Tetrahymena thermophila, a model eukaryote.</title>
        <authorList>
            <person name="Eisen J.A."/>
            <person name="Coyne R.S."/>
            <person name="Wu M."/>
            <person name="Wu D."/>
            <person name="Thiagarajan M."/>
            <person name="Wortman J.R."/>
            <person name="Badger J.H."/>
            <person name="Ren Q."/>
            <person name="Amedeo P."/>
            <person name="Jones K.M."/>
            <person name="Tallon L.J."/>
            <person name="Delcher A.L."/>
            <person name="Salzberg S.L."/>
            <person name="Silva J.C."/>
            <person name="Haas B.J."/>
            <person name="Majoros W.H."/>
            <person name="Farzad M."/>
            <person name="Carlton J.M."/>
            <person name="Smith R.K. Jr."/>
            <person name="Garg J."/>
            <person name="Pearlman R.E."/>
            <person name="Karrer K.M."/>
            <person name="Sun L."/>
            <person name="Manning G."/>
            <person name="Elde N.C."/>
            <person name="Turkewitz A.P."/>
            <person name="Asai D.J."/>
            <person name="Wilkes D.E."/>
            <person name="Wang Y."/>
            <person name="Cai H."/>
            <person name="Collins K."/>
            <person name="Stewart B.A."/>
            <person name="Lee S.R."/>
            <person name="Wilamowska K."/>
            <person name="Weinberg Z."/>
            <person name="Ruzzo W.L."/>
            <person name="Wloga D."/>
            <person name="Gaertig J."/>
            <person name="Frankel J."/>
            <person name="Tsao C.-C."/>
            <person name="Gorovsky M.A."/>
            <person name="Keeling P.J."/>
            <person name="Waller R.F."/>
            <person name="Patron N.J."/>
            <person name="Cherry J.M."/>
            <person name="Stover N.A."/>
            <person name="Krieger C.J."/>
            <person name="del Toro C."/>
            <person name="Ryder H.F."/>
            <person name="Williamson S.C."/>
            <person name="Barbeau R.A."/>
            <person name="Hamilton E.P."/>
            <person name="Orias E."/>
        </authorList>
    </citation>
    <scope>NUCLEOTIDE SEQUENCE [LARGE SCALE GENOMIC DNA]</scope>
    <source>
        <strain evidence="2">SB210</strain>
    </source>
</reference>
<dbReference type="GO" id="GO:0005634">
    <property type="term" value="C:nucleus"/>
    <property type="evidence" value="ECO:0007669"/>
    <property type="project" value="TreeGrafter"/>
</dbReference>
<dbReference type="GeneID" id="24436769"/>
<gene>
    <name evidence="1" type="ORF">TTHERM_000004890</name>
</gene>
<accession>W7XLH6</accession>
<sequence length="297" mass="34749">MKLSIWEYFKSVIYPCGYLKDKKKIINYSIDKLYYNLDIMHILKRLIEVEKLKRLLLNSDQIKLFDYLPKPTIHADLILKNAANQNVSKSKEIDLLYQDNRSEFQRVKDAFEAYKNIQSRQEHSLLDQKIIEMLDPNLVSVFNVQSNMNNSKNNIDLLNPPSQIKQSIYQSKIITQEAFQSNRNTLIQKDMAAVQLNSEEVSQIRTCNSPDLLVLESCRIAQQNLDANISQSCQVDEVKETINKQDQQNNVSINNQTQLHEKTILEEIAQEDKYEVAMQKFEPFENQKMCEMSFTKL</sequence>
<dbReference type="PANTHER" id="PTHR31398:SF0">
    <property type="entry name" value="MEIOTIC NUCLEAR DIVISION PROTEIN 1 HOMOLOG"/>
    <property type="match status" value="1"/>
</dbReference>
<protein>
    <submittedName>
        <fullName evidence="1">Uncharacterized protein</fullName>
    </submittedName>
</protein>
<name>W7XLH6_TETTS</name>
<dbReference type="GO" id="GO:0007131">
    <property type="term" value="P:reciprocal meiotic recombination"/>
    <property type="evidence" value="ECO:0007669"/>
    <property type="project" value="TreeGrafter"/>
</dbReference>
<dbReference type="EMBL" id="GG662845">
    <property type="protein sequence ID" value="EWS76304.1"/>
    <property type="molecule type" value="Genomic_DNA"/>
</dbReference>
<dbReference type="KEGG" id="tet:TTHERM_000004890"/>
<proteinExistence type="predicted"/>
<dbReference type="AlphaFoldDB" id="W7XLH6"/>
<keyword evidence="2" id="KW-1185">Reference proteome</keyword>